<name>A0AA91FJU9_FAUOS</name>
<gene>
    <name evidence="3" type="ORF">A9299_03050</name>
</gene>
<dbReference type="GO" id="GO:0016757">
    <property type="term" value="F:glycosyltransferase activity"/>
    <property type="evidence" value="ECO:0007669"/>
    <property type="project" value="InterPro"/>
</dbReference>
<feature type="domain" description="Glycosyl transferase family 1" evidence="1">
    <location>
        <begin position="202"/>
        <end position="340"/>
    </location>
</feature>
<evidence type="ECO:0000313" key="3">
    <source>
        <dbReference type="EMBL" id="OBX62203.1"/>
    </source>
</evidence>
<dbReference type="CDD" id="cd03811">
    <property type="entry name" value="GT4_GT28_WabH-like"/>
    <property type="match status" value="1"/>
</dbReference>
<dbReference type="InterPro" id="IPR001296">
    <property type="entry name" value="Glyco_trans_1"/>
</dbReference>
<reference evidence="3" key="1">
    <citation type="submission" date="2016-06" db="EMBL/GenBank/DDBJ databases">
        <title>Draft genome of Moraxella osloensis CCUG 67237.</title>
        <authorList>
            <person name="Salva-Serra F."/>
            <person name="Engstrom-Jakobsson H."/>
            <person name="Thorell K."/>
            <person name="Gonzales-Siles L."/>
            <person name="Karlsson R."/>
            <person name="Boulund F."/>
            <person name="Engstrand L."/>
            <person name="Kristiansson E."/>
            <person name="Moore E."/>
        </authorList>
    </citation>
    <scope>NUCLEOTIDE SEQUENCE [LARGE SCALE GENOMIC DNA]</scope>
    <source>
        <strain evidence="3">CCUG 67237</strain>
    </source>
</reference>
<dbReference type="EMBL" id="LZMT01000034">
    <property type="protein sequence ID" value="OBX62203.1"/>
    <property type="molecule type" value="Genomic_DNA"/>
</dbReference>
<evidence type="ECO:0000259" key="1">
    <source>
        <dbReference type="Pfam" id="PF00534"/>
    </source>
</evidence>
<evidence type="ECO:0000259" key="2">
    <source>
        <dbReference type="Pfam" id="PF13439"/>
    </source>
</evidence>
<dbReference type="SUPFAM" id="SSF53756">
    <property type="entry name" value="UDP-Glycosyltransferase/glycogen phosphorylase"/>
    <property type="match status" value="1"/>
</dbReference>
<dbReference type="InterPro" id="IPR028098">
    <property type="entry name" value="Glyco_trans_4-like_N"/>
</dbReference>
<protein>
    <recommendedName>
        <fullName evidence="4">Glycosyltransferase</fullName>
    </recommendedName>
</protein>
<sequence>MNKPKEPLVSCNPSNIIVLVINCLQGGGAEKSVLTLAEGFYQLGYKVHVIRFKATTEYELSPHIDFHIVNFKWFKLIPSDRVRYQQFAKHLDNYILTHIGQPCLTIANLERADKVLSYSQLPNVIHVIRNTLSQELKLAQARNKPMDIAQLKTTYHAQPCVAISEGVAVDFKATLGLTNITTIYNPIDNKLIEAMAEAYPLETTEFIVHVGSFKYQKAHDILLKAYAKTSQRYPLYLVGQGKLMAETRQLAVDLGISDKVVFTGFKSNPYPYIKHAKCLVLSSRFEGFGRVIAEALAVDTPVISTDCPYGPSELLPRQNLVPVDDIDALAQLLEQAMANPSAFAVPFNERFLPKNIANQYIERFVTFNLPDTE</sequence>
<dbReference type="Pfam" id="PF00534">
    <property type="entry name" value="Glycos_transf_1"/>
    <property type="match status" value="1"/>
</dbReference>
<dbReference type="AlphaFoldDB" id="A0AA91FJU9"/>
<feature type="domain" description="Glycosyltransferase subfamily 4-like N-terminal" evidence="2">
    <location>
        <begin position="27"/>
        <end position="188"/>
    </location>
</feature>
<comment type="caution">
    <text evidence="3">The sequence shown here is derived from an EMBL/GenBank/DDBJ whole genome shotgun (WGS) entry which is preliminary data.</text>
</comment>
<proteinExistence type="predicted"/>
<dbReference type="Gene3D" id="3.40.50.2000">
    <property type="entry name" value="Glycogen Phosphorylase B"/>
    <property type="match status" value="2"/>
</dbReference>
<dbReference type="Pfam" id="PF13439">
    <property type="entry name" value="Glyco_transf_4"/>
    <property type="match status" value="1"/>
</dbReference>
<dbReference type="GO" id="GO:1901135">
    <property type="term" value="P:carbohydrate derivative metabolic process"/>
    <property type="evidence" value="ECO:0007669"/>
    <property type="project" value="UniProtKB-ARBA"/>
</dbReference>
<dbReference type="PANTHER" id="PTHR12526">
    <property type="entry name" value="GLYCOSYLTRANSFERASE"/>
    <property type="match status" value="1"/>
</dbReference>
<organism evidence="3">
    <name type="scientific">Faucicola osloensis</name>
    <name type="common">Moraxella osloensis</name>
    <dbReference type="NCBI Taxonomy" id="34062"/>
    <lineage>
        <taxon>Bacteria</taxon>
        <taxon>Pseudomonadati</taxon>
        <taxon>Pseudomonadota</taxon>
        <taxon>Gammaproteobacteria</taxon>
        <taxon>Moraxellales</taxon>
        <taxon>Moraxellaceae</taxon>
        <taxon>Faucicola</taxon>
    </lineage>
</organism>
<accession>A0AA91FJU9</accession>
<evidence type="ECO:0008006" key="4">
    <source>
        <dbReference type="Google" id="ProtNLM"/>
    </source>
</evidence>